<gene>
    <name evidence="1" type="ORF">H4W79_000971</name>
</gene>
<evidence type="ECO:0000313" key="1">
    <source>
        <dbReference type="EMBL" id="MBE1456757.1"/>
    </source>
</evidence>
<comment type="caution">
    <text evidence="1">The sequence shown here is derived from an EMBL/GenBank/DDBJ whole genome shotgun (WGS) entry which is preliminary data.</text>
</comment>
<evidence type="ECO:0000313" key="2">
    <source>
        <dbReference type="Proteomes" id="UP000598217"/>
    </source>
</evidence>
<organism evidence="1 2">
    <name type="scientific">Nocardiopsis terrae</name>
    <dbReference type="NCBI Taxonomy" id="372655"/>
    <lineage>
        <taxon>Bacteria</taxon>
        <taxon>Bacillati</taxon>
        <taxon>Actinomycetota</taxon>
        <taxon>Actinomycetes</taxon>
        <taxon>Streptosporangiales</taxon>
        <taxon>Nocardiopsidaceae</taxon>
        <taxon>Nocardiopsis</taxon>
    </lineage>
</organism>
<keyword evidence="2" id="KW-1185">Reference proteome</keyword>
<name>A0ABR9HCJ9_9ACTN</name>
<sequence>MPPFTRPATRRGRRLSDHARLLQCVQQILERSTQAVPWEPETVGLPDARSGGALARINDVAFYANARNEVATLAGVCVDLLLLHSPDGSEQPDQTAGRRCRSCRLAWPCPTFGEISRLLG</sequence>
<accession>A0ABR9HCJ9</accession>
<protein>
    <submittedName>
        <fullName evidence="1">Uncharacterized protein</fullName>
    </submittedName>
</protein>
<dbReference type="EMBL" id="JADBDY010000001">
    <property type="protein sequence ID" value="MBE1456757.1"/>
    <property type="molecule type" value="Genomic_DNA"/>
</dbReference>
<dbReference type="RefSeq" id="WP_191268222.1">
    <property type="nucleotide sequence ID" value="NZ_JADBDY010000001.1"/>
</dbReference>
<dbReference type="Proteomes" id="UP000598217">
    <property type="component" value="Unassembled WGS sequence"/>
</dbReference>
<proteinExistence type="predicted"/>
<reference evidence="1 2" key="1">
    <citation type="submission" date="2020-10" db="EMBL/GenBank/DDBJ databases">
        <title>Sequencing the genomes of 1000 actinobacteria strains.</title>
        <authorList>
            <person name="Klenk H.-P."/>
        </authorList>
    </citation>
    <scope>NUCLEOTIDE SEQUENCE [LARGE SCALE GENOMIC DNA]</scope>
    <source>
        <strain evidence="1 2">DSM 45157</strain>
    </source>
</reference>